<comment type="caution">
    <text evidence="1">The sequence shown here is derived from an EMBL/GenBank/DDBJ whole genome shotgun (WGS) entry which is preliminary data.</text>
</comment>
<dbReference type="Proteomes" id="UP000297229">
    <property type="component" value="Unassembled WGS sequence"/>
</dbReference>
<dbReference type="AlphaFoldDB" id="A0A4Z1JFL1"/>
<evidence type="ECO:0000313" key="1">
    <source>
        <dbReference type="EMBL" id="TGO72455.1"/>
    </source>
</evidence>
<proteinExistence type="predicted"/>
<reference evidence="1 2" key="1">
    <citation type="submission" date="2017-12" db="EMBL/GenBank/DDBJ databases">
        <title>Comparative genomics of Botrytis spp.</title>
        <authorList>
            <person name="Valero-Jimenez C.A."/>
            <person name="Tapia P."/>
            <person name="Veloso J."/>
            <person name="Silva-Moreno E."/>
            <person name="Staats M."/>
            <person name="Valdes J.H."/>
            <person name="Van Kan J.A.L."/>
        </authorList>
    </citation>
    <scope>NUCLEOTIDE SEQUENCE [LARGE SCALE GENOMIC DNA]</scope>
    <source>
        <strain evidence="1 2">Be9601</strain>
    </source>
</reference>
<accession>A0A4Z1JFL1</accession>
<evidence type="ECO:0000313" key="2">
    <source>
        <dbReference type="Proteomes" id="UP000297229"/>
    </source>
</evidence>
<gene>
    <name evidence="1" type="ORF">BELL_0452g00010</name>
</gene>
<dbReference type="EMBL" id="PQXM01000450">
    <property type="protein sequence ID" value="TGO72455.1"/>
    <property type="molecule type" value="Genomic_DNA"/>
</dbReference>
<protein>
    <submittedName>
        <fullName evidence="1">Uncharacterized protein</fullName>
    </submittedName>
</protein>
<keyword evidence="2" id="KW-1185">Reference proteome</keyword>
<organism evidence="1 2">
    <name type="scientific">Botrytis elliptica</name>
    <dbReference type="NCBI Taxonomy" id="278938"/>
    <lineage>
        <taxon>Eukaryota</taxon>
        <taxon>Fungi</taxon>
        <taxon>Dikarya</taxon>
        <taxon>Ascomycota</taxon>
        <taxon>Pezizomycotina</taxon>
        <taxon>Leotiomycetes</taxon>
        <taxon>Helotiales</taxon>
        <taxon>Sclerotiniaceae</taxon>
        <taxon>Botrytis</taxon>
    </lineage>
</organism>
<sequence length="76" mass="8759">MPIHAVQRKVETYSYGPKIELQIYSIKESVPSYAQLQGMFHTKTTPGLDTPEFVVFLNQAYGDYAMQIFSQIHFID</sequence>
<name>A0A4Z1JFL1_9HELO</name>